<sequence length="221" mass="25414">MAEKRSSGGELVINIHSEENPKGLNGSPPNEIEALDPVQNTRASPTADKPPSVPIDEVKRRIKRKLKKRVVVEWVILLLLSGCLVASLTVDKLHHTRFWDLKTWKWCVLLMVTLCGMLVTGWFMRPVIFLINVILPKRVMYFVHGLKKSVQVFIWLSSVLGTWVLLFLDVERSNTVTKILDYITWALVSILIGAFLWLLKTLLLMMFTSSFHKNNFFDRIQ</sequence>
<comment type="similarity">
    <text evidence="2">Belongs to the MscS (TC 1.A.23) family.</text>
</comment>
<evidence type="ECO:0000313" key="6">
    <source>
        <dbReference type="Proteomes" id="UP000436088"/>
    </source>
</evidence>
<dbReference type="GO" id="GO:0005886">
    <property type="term" value="C:plasma membrane"/>
    <property type="evidence" value="ECO:0007669"/>
    <property type="project" value="TreeGrafter"/>
</dbReference>
<keyword evidence="6" id="KW-1185">Reference proteome</keyword>
<evidence type="ECO:0000313" key="5">
    <source>
        <dbReference type="EMBL" id="KAE8658040.1"/>
    </source>
</evidence>
<comment type="caution">
    <text evidence="5">The sequence shown here is derived from an EMBL/GenBank/DDBJ whole genome shotgun (WGS) entry which is preliminary data.</text>
</comment>
<keyword evidence="4" id="KW-1133">Transmembrane helix</keyword>
<dbReference type="GO" id="GO:0050982">
    <property type="term" value="P:detection of mechanical stimulus"/>
    <property type="evidence" value="ECO:0007669"/>
    <property type="project" value="TreeGrafter"/>
</dbReference>
<evidence type="ECO:0000256" key="2">
    <source>
        <dbReference type="ARBA" id="ARBA00008017"/>
    </source>
</evidence>
<organism evidence="5 6">
    <name type="scientific">Hibiscus syriacus</name>
    <name type="common">Rose of Sharon</name>
    <dbReference type="NCBI Taxonomy" id="106335"/>
    <lineage>
        <taxon>Eukaryota</taxon>
        <taxon>Viridiplantae</taxon>
        <taxon>Streptophyta</taxon>
        <taxon>Embryophyta</taxon>
        <taxon>Tracheophyta</taxon>
        <taxon>Spermatophyta</taxon>
        <taxon>Magnoliopsida</taxon>
        <taxon>eudicotyledons</taxon>
        <taxon>Gunneridae</taxon>
        <taxon>Pentapetalae</taxon>
        <taxon>rosids</taxon>
        <taxon>malvids</taxon>
        <taxon>Malvales</taxon>
        <taxon>Malvaceae</taxon>
        <taxon>Malvoideae</taxon>
        <taxon>Hibiscus</taxon>
    </lineage>
</organism>
<feature type="transmembrane region" description="Helical" evidence="4">
    <location>
        <begin position="70"/>
        <end position="88"/>
    </location>
</feature>
<dbReference type="Proteomes" id="UP000436088">
    <property type="component" value="Unassembled WGS sequence"/>
</dbReference>
<dbReference type="InterPro" id="IPR016688">
    <property type="entry name" value="MscS-like_plants/fungi"/>
</dbReference>
<dbReference type="GO" id="GO:0006820">
    <property type="term" value="P:monoatomic anion transport"/>
    <property type="evidence" value="ECO:0007669"/>
    <property type="project" value="TreeGrafter"/>
</dbReference>
<comment type="subcellular location">
    <subcellularLocation>
        <location evidence="1">Membrane</location>
        <topology evidence="1">Multi-pass membrane protein</topology>
    </subcellularLocation>
</comment>
<reference evidence="5" key="1">
    <citation type="submission" date="2019-09" db="EMBL/GenBank/DDBJ databases">
        <title>Draft genome information of white flower Hibiscus syriacus.</title>
        <authorList>
            <person name="Kim Y.-M."/>
        </authorList>
    </citation>
    <scope>NUCLEOTIDE SEQUENCE [LARGE SCALE GENOMIC DNA]</scope>
    <source>
        <strain evidence="5">YM2019G1</strain>
    </source>
</reference>
<keyword evidence="4" id="KW-0812">Transmembrane</keyword>
<evidence type="ECO:0000256" key="1">
    <source>
        <dbReference type="ARBA" id="ARBA00004141"/>
    </source>
</evidence>
<dbReference type="AlphaFoldDB" id="A0A6A2WTD2"/>
<dbReference type="EMBL" id="VEPZ02001748">
    <property type="protein sequence ID" value="KAE8658040.1"/>
    <property type="molecule type" value="Genomic_DNA"/>
</dbReference>
<feature type="region of interest" description="Disordered" evidence="3">
    <location>
        <begin position="18"/>
        <end position="52"/>
    </location>
</feature>
<gene>
    <name evidence="5" type="ORF">F3Y22_tig00116975pilonHSYRG00116</name>
</gene>
<evidence type="ECO:0000256" key="3">
    <source>
        <dbReference type="SAM" id="MobiDB-lite"/>
    </source>
</evidence>
<dbReference type="GO" id="GO:0008381">
    <property type="term" value="F:mechanosensitive monoatomic ion channel activity"/>
    <property type="evidence" value="ECO:0007669"/>
    <property type="project" value="TreeGrafter"/>
</dbReference>
<dbReference type="PANTHER" id="PTHR31618">
    <property type="entry name" value="MECHANOSENSITIVE ION CHANNEL PROTEIN 5"/>
    <property type="match status" value="1"/>
</dbReference>
<protein>
    <submittedName>
        <fullName evidence="5">Uncharacterized protein</fullName>
    </submittedName>
</protein>
<name>A0A6A2WTD2_HIBSY</name>
<feature type="transmembrane region" description="Helical" evidence="4">
    <location>
        <begin position="152"/>
        <end position="170"/>
    </location>
</feature>
<feature type="transmembrane region" description="Helical" evidence="4">
    <location>
        <begin position="108"/>
        <end position="131"/>
    </location>
</feature>
<proteinExistence type="inferred from homology"/>
<keyword evidence="4" id="KW-0472">Membrane</keyword>
<accession>A0A6A2WTD2</accession>
<evidence type="ECO:0000256" key="4">
    <source>
        <dbReference type="SAM" id="Phobius"/>
    </source>
</evidence>
<feature type="transmembrane region" description="Helical" evidence="4">
    <location>
        <begin position="182"/>
        <end position="207"/>
    </location>
</feature>
<dbReference type="PANTHER" id="PTHR31618:SF20">
    <property type="entry name" value="MECHANOSENSITIVE ION CHANNEL PROTEIN 10"/>
    <property type="match status" value="1"/>
</dbReference>